<evidence type="ECO:0000313" key="6">
    <source>
        <dbReference type="EMBL" id="MFM0242911.1"/>
    </source>
</evidence>
<proteinExistence type="inferred from homology"/>
<protein>
    <submittedName>
        <fullName evidence="6">Cysteine dioxygenase</fullName>
    </submittedName>
</protein>
<keyword evidence="3 6" id="KW-0223">Dioxygenase</keyword>
<reference evidence="6 7" key="1">
    <citation type="journal article" date="2024" name="Chem. Sci.">
        <title>Discovery of megapolipeptins by genome mining of a Burkholderiales bacteria collection.</title>
        <authorList>
            <person name="Paulo B.S."/>
            <person name="Recchia M.J.J."/>
            <person name="Lee S."/>
            <person name="Fergusson C.H."/>
            <person name="Romanowski S.B."/>
            <person name="Hernandez A."/>
            <person name="Krull N."/>
            <person name="Liu D.Y."/>
            <person name="Cavanagh H."/>
            <person name="Bos A."/>
            <person name="Gray C.A."/>
            <person name="Murphy B.T."/>
            <person name="Linington R.G."/>
            <person name="Eustaquio A.S."/>
        </authorList>
    </citation>
    <scope>NUCLEOTIDE SEQUENCE [LARGE SCALE GENOMIC DNA]</scope>
    <source>
        <strain evidence="6 7">RL17-351-BIE-A</strain>
    </source>
</reference>
<accession>A0ABW9BR45</accession>
<evidence type="ECO:0000256" key="5">
    <source>
        <dbReference type="ARBA" id="ARBA00023004"/>
    </source>
</evidence>
<comment type="caution">
    <text evidence="6">The sequence shown here is derived from an EMBL/GenBank/DDBJ whole genome shotgun (WGS) entry which is preliminary data.</text>
</comment>
<dbReference type="Gene3D" id="2.60.120.10">
    <property type="entry name" value="Jelly Rolls"/>
    <property type="match status" value="1"/>
</dbReference>
<keyword evidence="7" id="KW-1185">Reference proteome</keyword>
<dbReference type="CDD" id="cd10548">
    <property type="entry name" value="cupin_CDO"/>
    <property type="match status" value="1"/>
</dbReference>
<organism evidence="6 7">
    <name type="scientific">Paraburkholderia phytofirmans</name>
    <dbReference type="NCBI Taxonomy" id="261302"/>
    <lineage>
        <taxon>Bacteria</taxon>
        <taxon>Pseudomonadati</taxon>
        <taxon>Pseudomonadota</taxon>
        <taxon>Betaproteobacteria</taxon>
        <taxon>Burkholderiales</taxon>
        <taxon>Burkholderiaceae</taxon>
        <taxon>Paraburkholderia</taxon>
    </lineage>
</organism>
<dbReference type="RefSeq" id="WP_408264673.1">
    <property type="nucleotide sequence ID" value="NZ_JAQQCK010000026.1"/>
</dbReference>
<evidence type="ECO:0000256" key="4">
    <source>
        <dbReference type="ARBA" id="ARBA00023002"/>
    </source>
</evidence>
<dbReference type="GO" id="GO:0051213">
    <property type="term" value="F:dioxygenase activity"/>
    <property type="evidence" value="ECO:0007669"/>
    <property type="project" value="UniProtKB-KW"/>
</dbReference>
<evidence type="ECO:0000256" key="3">
    <source>
        <dbReference type="ARBA" id="ARBA00022964"/>
    </source>
</evidence>
<dbReference type="InterPro" id="IPR014710">
    <property type="entry name" value="RmlC-like_jellyroll"/>
</dbReference>
<gene>
    <name evidence="6" type="ORF">PQR03_32695</name>
</gene>
<dbReference type="EMBL" id="JAQQDR010000017">
    <property type="protein sequence ID" value="MFM0242911.1"/>
    <property type="molecule type" value="Genomic_DNA"/>
</dbReference>
<keyword evidence="5" id="KW-0408">Iron</keyword>
<sequence>MTQALRPERLRAFAGRIASLVDEAAPEAHLLEHGGAALRELIAHDDWLPDAFAQPDSERYQQYLLYADARQRFSIVSFVWGPGQATPVHDHTVWGLIGVLRGAEIAQGYRVADDGTLQQNGAPRRLDAGAVDAVSPRIGDIHRVSNAFSDRTSISIHVYGANIGAVKRFVYPDGATRKPFISGYANDVLPNIWNVAKESPIS</sequence>
<dbReference type="Pfam" id="PF05995">
    <property type="entry name" value="CDO_I"/>
    <property type="match status" value="1"/>
</dbReference>
<comment type="similarity">
    <text evidence="1">Belongs to the cysteine dioxygenase family.</text>
</comment>
<dbReference type="PANTHER" id="PTHR12918:SF1">
    <property type="entry name" value="CYSTEINE DIOXYGENASE TYPE 1"/>
    <property type="match status" value="1"/>
</dbReference>
<dbReference type="Proteomes" id="UP001629274">
    <property type="component" value="Unassembled WGS sequence"/>
</dbReference>
<evidence type="ECO:0000256" key="2">
    <source>
        <dbReference type="ARBA" id="ARBA00022723"/>
    </source>
</evidence>
<dbReference type="InterPro" id="IPR011051">
    <property type="entry name" value="RmlC_Cupin_sf"/>
</dbReference>
<keyword evidence="4" id="KW-0560">Oxidoreductase</keyword>
<dbReference type="Gene3D" id="1.20.5.440">
    <property type="entry name" value="ATP synthase delta/epsilon subunit, C-terminal domain"/>
    <property type="match status" value="1"/>
</dbReference>
<evidence type="ECO:0000313" key="7">
    <source>
        <dbReference type="Proteomes" id="UP001629274"/>
    </source>
</evidence>
<name>A0ABW9BR45_9BURK</name>
<keyword evidence="2" id="KW-0479">Metal-binding</keyword>
<dbReference type="SUPFAM" id="SSF51182">
    <property type="entry name" value="RmlC-like cupins"/>
    <property type="match status" value="1"/>
</dbReference>
<dbReference type="PANTHER" id="PTHR12918">
    <property type="entry name" value="CYSTEINE DIOXYGENASE"/>
    <property type="match status" value="1"/>
</dbReference>
<evidence type="ECO:0000256" key="1">
    <source>
        <dbReference type="ARBA" id="ARBA00006622"/>
    </source>
</evidence>
<dbReference type="InterPro" id="IPR010300">
    <property type="entry name" value="CDO_1"/>
</dbReference>